<comment type="caution">
    <text evidence="1">The sequence shown here is derived from an EMBL/GenBank/DDBJ whole genome shotgun (WGS) entry which is preliminary data.</text>
</comment>
<dbReference type="PANTHER" id="PTHR15921:SF3">
    <property type="entry name" value="PRE-MRNA CLEAVAGE COMPLEX 2 PROTEIN PCF11"/>
    <property type="match status" value="1"/>
</dbReference>
<evidence type="ECO:0000313" key="1">
    <source>
        <dbReference type="EMBL" id="KAF7684224.1"/>
    </source>
</evidence>
<dbReference type="EMBL" id="SBIQ01000023">
    <property type="protein sequence ID" value="KAF7684224.1"/>
    <property type="molecule type" value="Genomic_DNA"/>
</dbReference>
<dbReference type="PANTHER" id="PTHR15921">
    <property type="entry name" value="PRE-MRNA CLEAVAGE COMPLEX II"/>
    <property type="match status" value="1"/>
</dbReference>
<reference evidence="1 2" key="1">
    <citation type="submission" date="2019-01" db="EMBL/GenBank/DDBJ databases">
        <title>Genomes sequencing and comparative genomics of infectious freshwater microsporidia, Cucumispora dikerogammari and Thelohania contejeani.</title>
        <authorList>
            <person name="Cormier A."/>
            <person name="Giraud I."/>
            <person name="Wattier R."/>
            <person name="Teixeira M."/>
            <person name="Grandjean F."/>
            <person name="Rigaud T."/>
            <person name="Cordaux R."/>
        </authorList>
    </citation>
    <scope>NUCLEOTIDE SEQUENCE [LARGE SCALE GENOMIC DNA]</scope>
    <source>
        <strain evidence="1">T1</strain>
        <tissue evidence="1">Spores</tissue>
    </source>
</reference>
<protein>
    <submittedName>
        <fullName evidence="1">Pre-mRNA cleavage complex 2 protein Pcf11</fullName>
    </submittedName>
</protein>
<name>A0ABQ7I189_9MICR</name>
<proteinExistence type="predicted"/>
<dbReference type="InterPro" id="IPR045154">
    <property type="entry name" value="PCF11-like"/>
</dbReference>
<dbReference type="Gene3D" id="1.25.40.90">
    <property type="match status" value="1"/>
</dbReference>
<accession>A0ABQ7I189</accession>
<gene>
    <name evidence="1" type="primary">PCF11</name>
    <name evidence="1" type="ORF">TCON_0592</name>
</gene>
<keyword evidence="2" id="KW-1185">Reference proteome</keyword>
<sequence>MEEYKSLLNDLKENDKIRFNVLYMIAESNRHQPTEISKAIIEHLEKTGPNGPVQKLKEKLVLLDEYKTAFQDLYKPDLPIPVEMYFYNEIGKNEYFKCYKKFNYSRMVPTDWKTNDQNMSPNIGKRILNIENVSKRHKKDDTIKQLLPSNNCFSDSFFGILQCKICGLRFSEGEGDLLGTHVNDHSRRNRLAYEKNVLSREYYPFREYWIKCLDKIKLDESIPAEDNKIFCDESVYCDKCENKMEMVWDDDAEKWVLINAVKLKEGSYCHRNCVI</sequence>
<organism evidence="1 2">
    <name type="scientific">Astathelohania contejeani</name>
    <dbReference type="NCBI Taxonomy" id="164912"/>
    <lineage>
        <taxon>Eukaryota</taxon>
        <taxon>Fungi</taxon>
        <taxon>Fungi incertae sedis</taxon>
        <taxon>Microsporidia</taxon>
        <taxon>Astathelohaniidae</taxon>
        <taxon>Astathelohania</taxon>
    </lineage>
</organism>
<dbReference type="InterPro" id="IPR008942">
    <property type="entry name" value="ENTH_VHS"/>
</dbReference>
<dbReference type="Proteomes" id="UP001516464">
    <property type="component" value="Unassembled WGS sequence"/>
</dbReference>
<evidence type="ECO:0000313" key="2">
    <source>
        <dbReference type="Proteomes" id="UP001516464"/>
    </source>
</evidence>